<sequence length="86" mass="9748">MTTELKLCPKGKKPKITTREPRGYWCVMGYKNITCPCGCLRATAAYTKGGQAWCKAEEKAIEQWNREVVQYTSGMKLQSQSNEPNK</sequence>
<proteinExistence type="predicted"/>
<dbReference type="Proteomes" id="UP000078504">
    <property type="component" value="Unassembled WGS sequence"/>
</dbReference>
<dbReference type="AlphaFoldDB" id="A0A1B7HM65"/>
<evidence type="ECO:0000313" key="1">
    <source>
        <dbReference type="EMBL" id="OAT16743.1"/>
    </source>
</evidence>
<dbReference type="RefSeq" id="WP_064519107.1">
    <property type="nucleotide sequence ID" value="NZ_LXEP01000048.1"/>
</dbReference>
<organism evidence="1 2">
    <name type="scientific">Buttiauxella gaviniae ATCC 51604</name>
    <dbReference type="NCBI Taxonomy" id="1354253"/>
    <lineage>
        <taxon>Bacteria</taxon>
        <taxon>Pseudomonadati</taxon>
        <taxon>Pseudomonadota</taxon>
        <taxon>Gammaproteobacteria</taxon>
        <taxon>Enterobacterales</taxon>
        <taxon>Enterobacteriaceae</taxon>
        <taxon>Buttiauxella</taxon>
    </lineage>
</organism>
<dbReference type="EMBL" id="LXEP01000048">
    <property type="protein sequence ID" value="OAT16743.1"/>
    <property type="molecule type" value="Genomic_DNA"/>
</dbReference>
<name>A0A1B7HM65_9ENTR</name>
<dbReference type="PATRIC" id="fig|1354253.4.peg.4657"/>
<comment type="caution">
    <text evidence="1">The sequence shown here is derived from an EMBL/GenBank/DDBJ whole genome shotgun (WGS) entry which is preliminary data.</text>
</comment>
<evidence type="ECO:0000313" key="2">
    <source>
        <dbReference type="Proteomes" id="UP000078504"/>
    </source>
</evidence>
<gene>
    <name evidence="1" type="ORF">M977_04530</name>
</gene>
<accession>A0A1B7HM65</accession>
<reference evidence="1 2" key="1">
    <citation type="submission" date="2016-04" db="EMBL/GenBank/DDBJ databases">
        <title>ATOL: Assembling a taxonomically balanced genome-scale reconstruction of the evolutionary history of the Enterobacteriaceae.</title>
        <authorList>
            <person name="Plunkett G.III."/>
            <person name="Neeno-Eckwall E.C."/>
            <person name="Glasner J.D."/>
            <person name="Perna N.T."/>
        </authorList>
    </citation>
    <scope>NUCLEOTIDE SEQUENCE [LARGE SCALE GENOMIC DNA]</scope>
    <source>
        <strain evidence="1 2">ATCC 51604</strain>
    </source>
</reference>
<protein>
    <submittedName>
        <fullName evidence="1">Uncharacterized protein</fullName>
    </submittedName>
</protein>